<dbReference type="InterPro" id="IPR016024">
    <property type="entry name" value="ARM-type_fold"/>
</dbReference>
<sequence length="147" mass="16558">MSISFFDTIVSLKCLNEIIVGDNVQDEKILIETFIKHALIAEQTQMTGDYKRGNKSNKALLAILDQLKQSSELATAVLDELFLHENSFVLYVCSIYAIIVDYRRADAVKMLEKIAGIEQNNMTGFHAGIVLEQYESGELFKLYGVCK</sequence>
<reference evidence="1 2" key="1">
    <citation type="submission" date="2019-04" db="EMBL/GenBank/DDBJ databases">
        <title>Lysinibacillus genome sequencing.</title>
        <authorList>
            <person name="Dunlap C."/>
        </authorList>
    </citation>
    <scope>NUCLEOTIDE SEQUENCE [LARGE SCALE GENOMIC DNA]</scope>
    <source>
        <strain evidence="1 2">CCTCC AB 2010389</strain>
    </source>
</reference>
<accession>A0A4U2Z1Y8</accession>
<comment type="caution">
    <text evidence="1">The sequence shown here is derived from an EMBL/GenBank/DDBJ whole genome shotgun (WGS) entry which is preliminary data.</text>
</comment>
<evidence type="ECO:0000313" key="2">
    <source>
        <dbReference type="Proteomes" id="UP000308744"/>
    </source>
</evidence>
<dbReference type="InterPro" id="IPR042236">
    <property type="entry name" value="PI3K_accessory_sf"/>
</dbReference>
<dbReference type="Proteomes" id="UP000308744">
    <property type="component" value="Unassembled WGS sequence"/>
</dbReference>
<keyword evidence="2" id="KW-1185">Reference proteome</keyword>
<name>A0A4U2Z1Y8_9BACI</name>
<evidence type="ECO:0000313" key="1">
    <source>
        <dbReference type="EMBL" id="TKI67684.1"/>
    </source>
</evidence>
<dbReference type="EMBL" id="SZPU01000044">
    <property type="protein sequence ID" value="TKI67684.1"/>
    <property type="molecule type" value="Genomic_DNA"/>
</dbReference>
<dbReference type="SUPFAM" id="SSF48371">
    <property type="entry name" value="ARM repeat"/>
    <property type="match status" value="1"/>
</dbReference>
<dbReference type="RefSeq" id="WP_107896844.1">
    <property type="nucleotide sequence ID" value="NZ_PYWM01000025.1"/>
</dbReference>
<proteinExistence type="predicted"/>
<dbReference type="AlphaFoldDB" id="A0A4U2Z1Y8"/>
<dbReference type="Gene3D" id="1.25.40.70">
    <property type="entry name" value="Phosphatidylinositol 3-kinase, accessory domain (PIK)"/>
    <property type="match status" value="1"/>
</dbReference>
<gene>
    <name evidence="1" type="ORF">FC756_12420</name>
</gene>
<protein>
    <recommendedName>
        <fullName evidence="3">DUF4192 family protein</fullName>
    </recommendedName>
</protein>
<organism evidence="1 2">
    <name type="scientific">Lysinibacillus mangiferihumi</name>
    <dbReference type="NCBI Taxonomy" id="1130819"/>
    <lineage>
        <taxon>Bacteria</taxon>
        <taxon>Bacillati</taxon>
        <taxon>Bacillota</taxon>
        <taxon>Bacilli</taxon>
        <taxon>Bacillales</taxon>
        <taxon>Bacillaceae</taxon>
        <taxon>Lysinibacillus</taxon>
    </lineage>
</organism>
<evidence type="ECO:0008006" key="3">
    <source>
        <dbReference type="Google" id="ProtNLM"/>
    </source>
</evidence>